<protein>
    <submittedName>
        <fullName evidence="1">Uncharacterized protein</fullName>
    </submittedName>
</protein>
<organism evidence="1">
    <name type="scientific">Rhizophora mucronata</name>
    <name type="common">Asiatic mangrove</name>
    <dbReference type="NCBI Taxonomy" id="61149"/>
    <lineage>
        <taxon>Eukaryota</taxon>
        <taxon>Viridiplantae</taxon>
        <taxon>Streptophyta</taxon>
        <taxon>Embryophyta</taxon>
        <taxon>Tracheophyta</taxon>
        <taxon>Spermatophyta</taxon>
        <taxon>Magnoliopsida</taxon>
        <taxon>eudicotyledons</taxon>
        <taxon>Gunneridae</taxon>
        <taxon>Pentapetalae</taxon>
        <taxon>rosids</taxon>
        <taxon>fabids</taxon>
        <taxon>Malpighiales</taxon>
        <taxon>Rhizophoraceae</taxon>
        <taxon>Rhizophora</taxon>
    </lineage>
</organism>
<reference evidence="1" key="1">
    <citation type="submission" date="2018-02" db="EMBL/GenBank/DDBJ databases">
        <title>Rhizophora mucronata_Transcriptome.</title>
        <authorList>
            <person name="Meera S.P."/>
            <person name="Sreeshan A."/>
            <person name="Augustine A."/>
        </authorList>
    </citation>
    <scope>NUCLEOTIDE SEQUENCE</scope>
    <source>
        <tissue evidence="1">Leaf</tissue>
    </source>
</reference>
<accession>A0A2P2QTL1</accession>
<dbReference type="AlphaFoldDB" id="A0A2P2QTL1"/>
<evidence type="ECO:0000313" key="1">
    <source>
        <dbReference type="EMBL" id="MBX70204.1"/>
    </source>
</evidence>
<dbReference type="EMBL" id="GGEC01089720">
    <property type="protein sequence ID" value="MBX70204.1"/>
    <property type="molecule type" value="Transcribed_RNA"/>
</dbReference>
<proteinExistence type="predicted"/>
<name>A0A2P2QTL1_RHIMU</name>
<sequence length="46" mass="4973">MSAQKQQNILQMDMKSNFSLGHHPPASVWLSQSGLPSKGIPVIGIL</sequence>